<protein>
    <submittedName>
        <fullName evidence="1">Uncharacterized protein</fullName>
    </submittedName>
</protein>
<dbReference type="Proteomes" id="UP000638732">
    <property type="component" value="Unassembled WGS sequence"/>
</dbReference>
<comment type="caution">
    <text evidence="1">The sequence shown here is derived from an EMBL/GenBank/DDBJ whole genome shotgun (WGS) entry which is preliminary data.</text>
</comment>
<keyword evidence="2" id="KW-1185">Reference proteome</keyword>
<proteinExistence type="predicted"/>
<gene>
    <name evidence="1" type="ORF">GSY63_18250</name>
</gene>
<reference evidence="1" key="1">
    <citation type="submission" date="2020-01" db="EMBL/GenBank/DDBJ databases">
        <authorList>
            <person name="Seo Y.L."/>
        </authorList>
    </citation>
    <scope>NUCLEOTIDE SEQUENCE</scope>
    <source>
        <strain evidence="1">R11</strain>
    </source>
</reference>
<organism evidence="1 2">
    <name type="scientific">Mucilaginibacter agri</name>
    <dbReference type="NCBI Taxonomy" id="2695265"/>
    <lineage>
        <taxon>Bacteria</taxon>
        <taxon>Pseudomonadati</taxon>
        <taxon>Bacteroidota</taxon>
        <taxon>Sphingobacteriia</taxon>
        <taxon>Sphingobacteriales</taxon>
        <taxon>Sphingobacteriaceae</taxon>
        <taxon>Mucilaginibacter</taxon>
    </lineage>
</organism>
<reference evidence="1" key="2">
    <citation type="submission" date="2020-10" db="EMBL/GenBank/DDBJ databases">
        <title>Mucilaginibacter sp. nov., isolated from soil.</title>
        <authorList>
            <person name="Jeon C.O."/>
        </authorList>
    </citation>
    <scope>NUCLEOTIDE SEQUENCE</scope>
    <source>
        <strain evidence="1">R11</strain>
    </source>
</reference>
<dbReference type="RefSeq" id="WP_166587278.1">
    <property type="nucleotide sequence ID" value="NZ_WWEO01000044.1"/>
</dbReference>
<evidence type="ECO:0000313" key="2">
    <source>
        <dbReference type="Proteomes" id="UP000638732"/>
    </source>
</evidence>
<accession>A0A965ZHR4</accession>
<dbReference type="AlphaFoldDB" id="A0A965ZHR4"/>
<sequence length="79" mass="8887">MSTPSKNHIIVVKKMKLNATNGDHSVTEPFNFDDIKESVKPYIFDEKNVRIDVDGDEITFIIVCTEEAKRPTIGFSQGS</sequence>
<name>A0A965ZHR4_9SPHI</name>
<evidence type="ECO:0000313" key="1">
    <source>
        <dbReference type="EMBL" id="NCD71314.1"/>
    </source>
</evidence>
<dbReference type="EMBL" id="WWEO01000044">
    <property type="protein sequence ID" value="NCD71314.1"/>
    <property type="molecule type" value="Genomic_DNA"/>
</dbReference>